<gene>
    <name evidence="1" type="ORF">F383_34897</name>
</gene>
<dbReference type="Proteomes" id="UP000032142">
    <property type="component" value="Unassembled WGS sequence"/>
</dbReference>
<keyword evidence="2" id="KW-1185">Reference proteome</keyword>
<dbReference type="AlphaFoldDB" id="A0A0B0N8Q8"/>
<organism evidence="1 2">
    <name type="scientific">Gossypium arboreum</name>
    <name type="common">Tree cotton</name>
    <name type="synonym">Gossypium nanking</name>
    <dbReference type="NCBI Taxonomy" id="29729"/>
    <lineage>
        <taxon>Eukaryota</taxon>
        <taxon>Viridiplantae</taxon>
        <taxon>Streptophyta</taxon>
        <taxon>Embryophyta</taxon>
        <taxon>Tracheophyta</taxon>
        <taxon>Spermatophyta</taxon>
        <taxon>Magnoliopsida</taxon>
        <taxon>eudicotyledons</taxon>
        <taxon>Gunneridae</taxon>
        <taxon>Pentapetalae</taxon>
        <taxon>rosids</taxon>
        <taxon>malvids</taxon>
        <taxon>Malvales</taxon>
        <taxon>Malvaceae</taxon>
        <taxon>Malvoideae</taxon>
        <taxon>Gossypium</taxon>
    </lineage>
</organism>
<sequence>MEMLELMSSPKINVILLERKLT</sequence>
<comment type="caution">
    <text evidence="1">The sequence shown here is derived from an EMBL/GenBank/DDBJ whole genome shotgun (WGS) entry which is preliminary data.</text>
</comment>
<proteinExistence type="predicted"/>
<protein>
    <submittedName>
        <fullName evidence="1">Uncharacterized protein</fullName>
    </submittedName>
</protein>
<dbReference type="EMBL" id="JRRC01492335">
    <property type="protein sequence ID" value="KHG08229.1"/>
    <property type="molecule type" value="Genomic_DNA"/>
</dbReference>
<accession>A0A0B0N8Q8</accession>
<evidence type="ECO:0000313" key="2">
    <source>
        <dbReference type="Proteomes" id="UP000032142"/>
    </source>
</evidence>
<name>A0A0B0N8Q8_GOSAR</name>
<reference evidence="2" key="1">
    <citation type="submission" date="2014-09" db="EMBL/GenBank/DDBJ databases">
        <authorList>
            <person name="Mudge J."/>
            <person name="Ramaraj T."/>
            <person name="Lindquist I.E."/>
            <person name="Bharti A.K."/>
            <person name="Sundararajan A."/>
            <person name="Cameron C.T."/>
            <person name="Woodward J.E."/>
            <person name="May G.D."/>
            <person name="Brubaker C."/>
            <person name="Broadhvest J."/>
            <person name="Wilkins T.A."/>
        </authorList>
    </citation>
    <scope>NUCLEOTIDE SEQUENCE</scope>
    <source>
        <strain evidence="2">cv. AKA8401</strain>
    </source>
</reference>
<evidence type="ECO:0000313" key="1">
    <source>
        <dbReference type="EMBL" id="KHG08229.1"/>
    </source>
</evidence>